<evidence type="ECO:0000256" key="5">
    <source>
        <dbReference type="ARBA" id="ARBA00022705"/>
    </source>
</evidence>
<comment type="catalytic activity">
    <reaction evidence="12">
        <text>ssDNA + n NTP = ssDNA/pppN(pN)n-1 hybrid + (n-1) diphosphate.</text>
        <dbReference type="EC" id="2.7.7.101"/>
    </reaction>
</comment>
<evidence type="ECO:0000256" key="9">
    <source>
        <dbReference type="ARBA" id="ARBA00022842"/>
    </source>
</evidence>
<dbReference type="SUPFAM" id="SSF56731">
    <property type="entry name" value="DNA primase core"/>
    <property type="match status" value="1"/>
</dbReference>
<dbReference type="PIRSF" id="PIRSF002811">
    <property type="entry name" value="DnaG"/>
    <property type="match status" value="1"/>
</dbReference>
<dbReference type="EMBL" id="AP028679">
    <property type="protein sequence ID" value="BEQ14051.1"/>
    <property type="molecule type" value="Genomic_DNA"/>
</dbReference>
<dbReference type="InterPro" id="IPR019475">
    <property type="entry name" value="DNA_primase_DnaB-bd"/>
</dbReference>
<comment type="similarity">
    <text evidence="12 13">Belongs to the DnaG primase family.</text>
</comment>
<dbReference type="Gene3D" id="3.40.1360.10">
    <property type="match status" value="1"/>
</dbReference>
<dbReference type="GO" id="GO:1990077">
    <property type="term" value="C:primosome complex"/>
    <property type="evidence" value="ECO:0007669"/>
    <property type="project" value="UniProtKB-KW"/>
</dbReference>
<dbReference type="Proteomes" id="UP001366166">
    <property type="component" value="Chromosome"/>
</dbReference>
<keyword evidence="8 12" id="KW-0862">Zinc</keyword>
<dbReference type="Pfam" id="PF10410">
    <property type="entry name" value="DnaB_bind"/>
    <property type="match status" value="1"/>
</dbReference>
<feature type="region of interest" description="Disordered" evidence="15">
    <location>
        <begin position="433"/>
        <end position="453"/>
    </location>
</feature>
<dbReference type="FunFam" id="3.90.580.10:FF:000001">
    <property type="entry name" value="DNA primase"/>
    <property type="match status" value="1"/>
</dbReference>
<evidence type="ECO:0000256" key="10">
    <source>
        <dbReference type="ARBA" id="ARBA00023125"/>
    </source>
</evidence>
<dbReference type="Pfam" id="PF01807">
    <property type="entry name" value="Zn_ribbon_DnaG"/>
    <property type="match status" value="1"/>
</dbReference>
<keyword evidence="11 12" id="KW-0804">Transcription</keyword>
<dbReference type="AlphaFoldDB" id="A0AAU9EJ84"/>
<comment type="subunit">
    <text evidence="12">Monomer. Interacts with DnaB.</text>
</comment>
<dbReference type="SMART" id="SM00400">
    <property type="entry name" value="ZnF_CHCC"/>
    <property type="match status" value="1"/>
</dbReference>
<dbReference type="GO" id="GO:0005737">
    <property type="term" value="C:cytoplasm"/>
    <property type="evidence" value="ECO:0007669"/>
    <property type="project" value="TreeGrafter"/>
</dbReference>
<keyword evidence="10 12" id="KW-0238">DNA-binding</keyword>
<evidence type="ECO:0000256" key="13">
    <source>
        <dbReference type="PIRNR" id="PIRNR002811"/>
    </source>
</evidence>
<proteinExistence type="inferred from homology"/>
<dbReference type="PANTHER" id="PTHR30313:SF2">
    <property type="entry name" value="DNA PRIMASE"/>
    <property type="match status" value="1"/>
</dbReference>
<dbReference type="NCBIfam" id="TIGR01391">
    <property type="entry name" value="dnaG"/>
    <property type="match status" value="1"/>
</dbReference>
<name>A0AAU9EJ84_9BACT</name>
<dbReference type="InterPro" id="IPR037068">
    <property type="entry name" value="DNA_primase_core_N_sf"/>
</dbReference>
<comment type="domain">
    <text evidence="12">Contains an N-terminal zinc-binding domain, a central core domain that contains the primase activity, and a C-terminal DnaB-binding domain.</text>
</comment>
<dbReference type="RefSeq" id="WP_338605778.1">
    <property type="nucleotide sequence ID" value="NZ_AP028679.1"/>
</dbReference>
<evidence type="ECO:0000313" key="17">
    <source>
        <dbReference type="EMBL" id="BEQ14051.1"/>
    </source>
</evidence>
<dbReference type="HAMAP" id="MF_00974">
    <property type="entry name" value="DNA_primase_DnaG"/>
    <property type="match status" value="1"/>
</dbReference>
<keyword evidence="2 12" id="KW-0639">Primosome</keyword>
<dbReference type="InterPro" id="IPR036977">
    <property type="entry name" value="DNA_primase_Znf_CHC2"/>
</dbReference>
<dbReference type="KEGG" id="dmp:FAK_11170"/>
<feature type="compositionally biased region" description="Basic and acidic residues" evidence="15">
    <location>
        <begin position="575"/>
        <end position="594"/>
    </location>
</feature>
<keyword evidence="4 12" id="KW-0548">Nucleotidyltransferase</keyword>
<dbReference type="GO" id="GO:0008270">
    <property type="term" value="F:zinc ion binding"/>
    <property type="evidence" value="ECO:0007669"/>
    <property type="project" value="UniProtKB-UniRule"/>
</dbReference>
<dbReference type="InterPro" id="IPR050219">
    <property type="entry name" value="DnaG_primase"/>
</dbReference>
<dbReference type="SUPFAM" id="SSF57783">
    <property type="entry name" value="Zinc beta-ribbon"/>
    <property type="match status" value="1"/>
</dbReference>
<dbReference type="GO" id="GO:0000428">
    <property type="term" value="C:DNA-directed RNA polymerase complex"/>
    <property type="evidence" value="ECO:0007669"/>
    <property type="project" value="UniProtKB-KW"/>
</dbReference>
<evidence type="ECO:0000256" key="14">
    <source>
        <dbReference type="PIRSR" id="PIRSR002811-1"/>
    </source>
</evidence>
<protein>
    <recommendedName>
        <fullName evidence="12 13">DNA primase</fullName>
        <ecNumber evidence="12">2.7.7.101</ecNumber>
    </recommendedName>
</protein>
<keyword evidence="9" id="KW-0460">Magnesium</keyword>
<comment type="function">
    <text evidence="12 13">RNA polymerase that catalyzes the synthesis of short RNA molecules used as primers for DNA polymerase during DNA replication.</text>
</comment>
<dbReference type="CDD" id="cd03364">
    <property type="entry name" value="TOPRIM_DnaG_primases"/>
    <property type="match status" value="1"/>
</dbReference>
<evidence type="ECO:0000256" key="4">
    <source>
        <dbReference type="ARBA" id="ARBA00022695"/>
    </source>
</evidence>
<evidence type="ECO:0000256" key="7">
    <source>
        <dbReference type="ARBA" id="ARBA00022771"/>
    </source>
</evidence>
<comment type="cofactor">
    <cofactor evidence="12 13 14">
        <name>Zn(2+)</name>
        <dbReference type="ChEBI" id="CHEBI:29105"/>
    </cofactor>
    <text evidence="12 13 14">Binds 1 zinc ion per monomer.</text>
</comment>
<dbReference type="PANTHER" id="PTHR30313">
    <property type="entry name" value="DNA PRIMASE"/>
    <property type="match status" value="1"/>
</dbReference>
<dbReference type="InterPro" id="IPR016136">
    <property type="entry name" value="DNA_helicase_N/primase_C"/>
</dbReference>
<evidence type="ECO:0000256" key="11">
    <source>
        <dbReference type="ARBA" id="ARBA00023163"/>
    </source>
</evidence>
<evidence type="ECO:0000313" key="18">
    <source>
        <dbReference type="Proteomes" id="UP001366166"/>
    </source>
</evidence>
<keyword evidence="5 12" id="KW-0235">DNA replication</keyword>
<dbReference type="InterPro" id="IPR002694">
    <property type="entry name" value="Znf_CHC2"/>
</dbReference>
<dbReference type="Gene3D" id="3.90.980.10">
    <property type="entry name" value="DNA primase, catalytic core, N-terminal domain"/>
    <property type="match status" value="1"/>
</dbReference>
<evidence type="ECO:0000256" key="15">
    <source>
        <dbReference type="SAM" id="MobiDB-lite"/>
    </source>
</evidence>
<evidence type="ECO:0000256" key="3">
    <source>
        <dbReference type="ARBA" id="ARBA00022679"/>
    </source>
</evidence>
<dbReference type="EC" id="2.7.7.101" evidence="12"/>
<reference evidence="18" key="1">
    <citation type="journal article" date="2023" name="Arch. Microbiol.">
        <title>Desulfoferula mesophilus gen. nov. sp. nov., a mesophilic sulfate-reducing bacterium isolated from a brackish lake sediment.</title>
        <authorList>
            <person name="Watanabe T."/>
            <person name="Yabe T."/>
            <person name="Tsuji J.M."/>
            <person name="Fukui M."/>
        </authorList>
    </citation>
    <scope>NUCLEOTIDE SEQUENCE [LARGE SCALE GENOMIC DNA]</scope>
    <source>
        <strain evidence="18">12FAK</strain>
    </source>
</reference>
<keyword evidence="3 12" id="KW-0808">Transferase</keyword>
<dbReference type="PROSITE" id="PS50880">
    <property type="entry name" value="TOPRIM"/>
    <property type="match status" value="1"/>
</dbReference>
<dbReference type="InterPro" id="IPR013264">
    <property type="entry name" value="DNAG_N"/>
</dbReference>
<keyword evidence="7 12" id="KW-0863">Zinc-finger</keyword>
<dbReference type="InterPro" id="IPR006295">
    <property type="entry name" value="DNA_primase_DnaG"/>
</dbReference>
<feature type="region of interest" description="Disordered" evidence="15">
    <location>
        <begin position="570"/>
        <end position="605"/>
    </location>
</feature>
<dbReference type="GO" id="GO:0003899">
    <property type="term" value="F:DNA-directed RNA polymerase activity"/>
    <property type="evidence" value="ECO:0007669"/>
    <property type="project" value="UniProtKB-UniRule"/>
</dbReference>
<dbReference type="InterPro" id="IPR030846">
    <property type="entry name" value="DnaG_bac"/>
</dbReference>
<gene>
    <name evidence="12 17" type="primary">dnaG</name>
    <name evidence="17" type="ORF">FAK_11170</name>
</gene>
<dbReference type="Gene3D" id="1.10.860.10">
    <property type="entry name" value="DNAb Helicase, Chain A"/>
    <property type="match status" value="1"/>
</dbReference>
<evidence type="ECO:0000256" key="2">
    <source>
        <dbReference type="ARBA" id="ARBA00022515"/>
    </source>
</evidence>
<evidence type="ECO:0000256" key="1">
    <source>
        <dbReference type="ARBA" id="ARBA00022478"/>
    </source>
</evidence>
<dbReference type="SMART" id="SM00493">
    <property type="entry name" value="TOPRIM"/>
    <property type="match status" value="1"/>
</dbReference>
<keyword evidence="1 12" id="KW-0240">DNA-directed RNA polymerase</keyword>
<accession>A0AAU9EJ84</accession>
<keyword evidence="18" id="KW-1185">Reference proteome</keyword>
<feature type="compositionally biased region" description="Polar residues" evidence="15">
    <location>
        <begin position="595"/>
        <end position="605"/>
    </location>
</feature>
<evidence type="ECO:0000256" key="12">
    <source>
        <dbReference type="HAMAP-Rule" id="MF_00974"/>
    </source>
</evidence>
<organism evidence="17 18">
    <name type="scientific">Desulfoferula mesophila</name>
    <dbReference type="NCBI Taxonomy" id="3058419"/>
    <lineage>
        <taxon>Bacteria</taxon>
        <taxon>Pseudomonadati</taxon>
        <taxon>Thermodesulfobacteriota</taxon>
        <taxon>Desulfarculia</taxon>
        <taxon>Desulfarculales</taxon>
        <taxon>Desulfarculaceae</taxon>
        <taxon>Desulfoferula</taxon>
    </lineage>
</organism>
<sequence>MDGGGRIPEHKIDEVRNAVNIAEVIGRRVKLTAAGRTLKGLCPFHGDTDPSFIVNRERGTWHCFGCGEGGNVFTFLMKDEGLSFPEAVKQLAAQYGVSLPTPERTPEQKRQDQHRQRLLRVMELAGNFFIQQLAAPGGEPARRYLTDQRGLRPQVIRDFGLGWAPDAWEGLRRFLGSQGVPEALGIEAGVLVARDKGDGCYDRFRGRVMFPIADLSGRVVSFGGRVMGGGEPKYLNGPETLLFKKSATLYNLERARPFMRKKDRALVVEGYFDVITLAAMGFGETVAPMGTALTPQQVRRLKGQASRLVLVFDGDQAGVRAARRSLPLCLAEGVQPQVLLLPTGEDPDSFARAQGPEGMEAAIAAAGSLIEAVLDQIIAEGDLSTPEGKSAIVAEAGGVIKAIGDPVSSWGHLSRLAARLNLPAEVAAARLGMPMPGGRRPSAPPAPVRAPRQANGAGRQWQEAVLQLALCEGRAACVLAREGALAALEDPDLRAVAQAVEHIVDAGGEPDPASVISRLDDPDLPRLVSRLTQDGLSLSPDQAAAQAEALCVKIRSWQLRQRRRELTSQIAEAQSRGDHELVGKLQDQRQREIDTVSSLETSRKD</sequence>
<evidence type="ECO:0000256" key="6">
    <source>
        <dbReference type="ARBA" id="ARBA00022723"/>
    </source>
</evidence>
<dbReference type="InterPro" id="IPR006171">
    <property type="entry name" value="TOPRIM_dom"/>
</dbReference>
<dbReference type="Pfam" id="PF13155">
    <property type="entry name" value="Toprim_2"/>
    <property type="match status" value="1"/>
</dbReference>
<dbReference type="Pfam" id="PF08275">
    <property type="entry name" value="DNAG_N"/>
    <property type="match status" value="1"/>
</dbReference>
<feature type="zinc finger region" description="CHC2-type" evidence="12 14">
    <location>
        <begin position="42"/>
        <end position="66"/>
    </location>
</feature>
<evidence type="ECO:0000259" key="16">
    <source>
        <dbReference type="PROSITE" id="PS50880"/>
    </source>
</evidence>
<dbReference type="GO" id="GO:0003677">
    <property type="term" value="F:DNA binding"/>
    <property type="evidence" value="ECO:0007669"/>
    <property type="project" value="UniProtKB-KW"/>
</dbReference>
<dbReference type="Gene3D" id="3.90.580.10">
    <property type="entry name" value="Zinc finger, CHC2-type domain"/>
    <property type="match status" value="1"/>
</dbReference>
<dbReference type="GO" id="GO:0006269">
    <property type="term" value="P:DNA replication, synthesis of primer"/>
    <property type="evidence" value="ECO:0007669"/>
    <property type="project" value="UniProtKB-UniRule"/>
</dbReference>
<feature type="domain" description="Toprim" evidence="16">
    <location>
        <begin position="263"/>
        <end position="346"/>
    </location>
</feature>
<keyword evidence="6 12" id="KW-0479">Metal-binding</keyword>
<evidence type="ECO:0000256" key="8">
    <source>
        <dbReference type="ARBA" id="ARBA00022833"/>
    </source>
</evidence>
<dbReference type="InterPro" id="IPR034151">
    <property type="entry name" value="TOPRIM_DnaG_bac"/>
</dbReference>